<dbReference type="AlphaFoldDB" id="H1LJ86"/>
<protein>
    <submittedName>
        <fullName evidence="1">Uncharacterized protein</fullName>
    </submittedName>
</protein>
<proteinExistence type="predicted"/>
<evidence type="ECO:0000313" key="1">
    <source>
        <dbReference type="EMBL" id="EHO48932.1"/>
    </source>
</evidence>
<gene>
    <name evidence="1" type="ORF">HMPREF9104_02678</name>
</gene>
<dbReference type="HOGENOM" id="CLU_214082_0_0_9"/>
<dbReference type="EMBL" id="AGRJ01000230">
    <property type="protein sequence ID" value="EHO48932.1"/>
    <property type="molecule type" value="Genomic_DNA"/>
</dbReference>
<organism evidence="1 2">
    <name type="scientific">Lentilactobacillus kisonensis F0435</name>
    <dbReference type="NCBI Taxonomy" id="797516"/>
    <lineage>
        <taxon>Bacteria</taxon>
        <taxon>Bacillati</taxon>
        <taxon>Bacillota</taxon>
        <taxon>Bacilli</taxon>
        <taxon>Lactobacillales</taxon>
        <taxon>Lactobacillaceae</taxon>
        <taxon>Lentilactobacillus</taxon>
    </lineage>
</organism>
<evidence type="ECO:0000313" key="2">
    <source>
        <dbReference type="Proteomes" id="UP000005025"/>
    </source>
</evidence>
<reference evidence="1 2" key="1">
    <citation type="submission" date="2011-09" db="EMBL/GenBank/DDBJ databases">
        <authorList>
            <person name="Weinstock G."/>
            <person name="Sodergren E."/>
            <person name="Clifton S."/>
            <person name="Fulton L."/>
            <person name="Fulton B."/>
            <person name="Courtney L."/>
            <person name="Fronick C."/>
            <person name="Harrison M."/>
            <person name="Strong C."/>
            <person name="Farmer C."/>
            <person name="Delahaunty K."/>
            <person name="Markovic C."/>
            <person name="Hall O."/>
            <person name="Minx P."/>
            <person name="Tomlinson C."/>
            <person name="Mitreva M."/>
            <person name="Hou S."/>
            <person name="Chen J."/>
            <person name="Wollam A."/>
            <person name="Pepin K.H."/>
            <person name="Johnson M."/>
            <person name="Bhonagiri V."/>
            <person name="Zhang X."/>
            <person name="Suruliraj S."/>
            <person name="Warren W."/>
            <person name="Chinwalla A."/>
            <person name="Mardis E.R."/>
            <person name="Wilson R.K."/>
        </authorList>
    </citation>
    <scope>NUCLEOTIDE SEQUENCE [LARGE SCALE GENOMIC DNA]</scope>
    <source>
        <strain evidence="1 2">F0435</strain>
    </source>
</reference>
<dbReference type="Proteomes" id="UP000005025">
    <property type="component" value="Unassembled WGS sequence"/>
</dbReference>
<name>H1LJ86_9LACO</name>
<accession>H1LJ86</accession>
<sequence length="45" mass="5080">MVGFLYSERSKAVRKWSLSYSCRKPWVSAFGRSGLGAAFCFAKRS</sequence>
<dbReference type="STRING" id="797516.HMPREF9104_02678"/>
<comment type="caution">
    <text evidence="1">The sequence shown here is derived from an EMBL/GenBank/DDBJ whole genome shotgun (WGS) entry which is preliminary data.</text>
</comment>